<dbReference type="Proteomes" id="UP001054945">
    <property type="component" value="Unassembled WGS sequence"/>
</dbReference>
<sequence length="78" mass="9515">MYLIYQRLFEPEASEITKRLIRNDAVLIPTIWYLEVGKQEEHTPKWSRFFHPFWEDTLTNFYPPLLPSFPPTEKKFLL</sequence>
<name>A0AAV4P7N0_CAEEX</name>
<reference evidence="1 2" key="1">
    <citation type="submission" date="2021-06" db="EMBL/GenBank/DDBJ databases">
        <title>Caerostris extrusa draft genome.</title>
        <authorList>
            <person name="Kono N."/>
            <person name="Arakawa K."/>
        </authorList>
    </citation>
    <scope>NUCLEOTIDE SEQUENCE [LARGE SCALE GENOMIC DNA]</scope>
</reference>
<organism evidence="1 2">
    <name type="scientific">Caerostris extrusa</name>
    <name type="common">Bark spider</name>
    <name type="synonym">Caerostris bankana</name>
    <dbReference type="NCBI Taxonomy" id="172846"/>
    <lineage>
        <taxon>Eukaryota</taxon>
        <taxon>Metazoa</taxon>
        <taxon>Ecdysozoa</taxon>
        <taxon>Arthropoda</taxon>
        <taxon>Chelicerata</taxon>
        <taxon>Arachnida</taxon>
        <taxon>Araneae</taxon>
        <taxon>Araneomorphae</taxon>
        <taxon>Entelegynae</taxon>
        <taxon>Araneoidea</taxon>
        <taxon>Araneidae</taxon>
        <taxon>Caerostris</taxon>
    </lineage>
</organism>
<keyword evidence="2" id="KW-1185">Reference proteome</keyword>
<evidence type="ECO:0000313" key="2">
    <source>
        <dbReference type="Proteomes" id="UP001054945"/>
    </source>
</evidence>
<gene>
    <name evidence="1" type="ORF">CEXT_599301</name>
</gene>
<comment type="caution">
    <text evidence="1">The sequence shown here is derived from an EMBL/GenBank/DDBJ whole genome shotgun (WGS) entry which is preliminary data.</text>
</comment>
<dbReference type="AlphaFoldDB" id="A0AAV4P7N0"/>
<accession>A0AAV4P7N0</accession>
<protein>
    <submittedName>
        <fullName evidence="1">Uncharacterized protein</fullName>
    </submittedName>
</protein>
<evidence type="ECO:0000313" key="1">
    <source>
        <dbReference type="EMBL" id="GIX91985.1"/>
    </source>
</evidence>
<proteinExistence type="predicted"/>
<dbReference type="EMBL" id="BPLR01021644">
    <property type="protein sequence ID" value="GIX91985.1"/>
    <property type="molecule type" value="Genomic_DNA"/>
</dbReference>